<organism evidence="17">
    <name type="scientific">Cyberlindnera fabianii</name>
    <name type="common">Yeast</name>
    <name type="synonym">Hansenula fabianii</name>
    <dbReference type="NCBI Taxonomy" id="36022"/>
    <lineage>
        <taxon>Eukaryota</taxon>
        <taxon>Fungi</taxon>
        <taxon>Dikarya</taxon>
        <taxon>Ascomycota</taxon>
        <taxon>Saccharomycotina</taxon>
        <taxon>Saccharomycetes</taxon>
        <taxon>Phaffomycetales</taxon>
        <taxon>Phaffomycetaceae</taxon>
        <taxon>Cyberlindnera</taxon>
    </lineage>
</organism>
<comment type="subcellular location">
    <subcellularLocation>
        <location evidence="1 14">Cytoplasm</location>
    </subcellularLocation>
</comment>
<dbReference type="InterPro" id="IPR005145">
    <property type="entry name" value="Sua5_C"/>
</dbReference>
<gene>
    <name evidence="17" type="ORF">CYFA0S_22e01244g</name>
</gene>
<feature type="binding site" evidence="15">
    <location>
        <position position="111"/>
    </location>
    <ligand>
        <name>L-threonine</name>
        <dbReference type="ChEBI" id="CHEBI:57926"/>
    </ligand>
</feature>
<dbReference type="Pfam" id="PF03481">
    <property type="entry name" value="Sua5_C"/>
    <property type="match status" value="1"/>
</dbReference>
<dbReference type="GO" id="GO:0061710">
    <property type="term" value="F:L-threonylcarbamoyladenylate synthase"/>
    <property type="evidence" value="ECO:0007669"/>
    <property type="project" value="UniProtKB-EC"/>
</dbReference>
<protein>
    <recommendedName>
        <fullName evidence="4 14">Threonylcarbamoyl-AMP synthase</fullName>
        <shortName evidence="14">TC-AMP synthase</shortName>
        <ecNumber evidence="3 14">2.7.7.87</ecNumber>
    </recommendedName>
    <alternativeName>
        <fullName evidence="11 14">L-threonylcarbamoyladenylate synthase</fullName>
    </alternativeName>
</protein>
<evidence type="ECO:0000256" key="13">
    <source>
        <dbReference type="ARBA" id="ARBA00056339"/>
    </source>
</evidence>
<feature type="binding site" evidence="15">
    <location>
        <position position="188"/>
    </location>
    <ligand>
        <name>L-threonine</name>
        <dbReference type="ChEBI" id="CHEBI:57926"/>
    </ligand>
</feature>
<dbReference type="InterPro" id="IPR050156">
    <property type="entry name" value="TC-AMP_synthase_SUA5"/>
</dbReference>
<proteinExistence type="inferred from homology"/>
<dbReference type="FunFam" id="3.90.870.10:FF:000008">
    <property type="entry name" value="Threonylcarbamoyl-AMP synthase"/>
    <property type="match status" value="1"/>
</dbReference>
<evidence type="ECO:0000256" key="14">
    <source>
        <dbReference type="PIRNR" id="PIRNR004930"/>
    </source>
</evidence>
<keyword evidence="9 14" id="KW-0547">Nucleotide-binding</keyword>
<evidence type="ECO:0000256" key="15">
    <source>
        <dbReference type="PIRSR" id="PIRSR004930-1"/>
    </source>
</evidence>
<dbReference type="PROSITE" id="PS51163">
    <property type="entry name" value="YRDC"/>
    <property type="match status" value="1"/>
</dbReference>
<reference evidence="17" key="1">
    <citation type="journal article" date="2014" name="Genome Announc.">
        <title>Genome sequence of the yeast Cyberlindnera fabianii (Hansenula fabianii).</title>
        <authorList>
            <person name="Freel K.C."/>
            <person name="Sarilar V."/>
            <person name="Neuveglise C."/>
            <person name="Devillers H."/>
            <person name="Friedrich A."/>
            <person name="Schacherer J."/>
        </authorList>
    </citation>
    <scope>NUCLEOTIDE SEQUENCE</scope>
    <source>
        <strain evidence="17">YJS4271</strain>
    </source>
</reference>
<keyword evidence="10 14" id="KW-0067">ATP-binding</keyword>
<dbReference type="GO" id="GO:0000049">
    <property type="term" value="F:tRNA binding"/>
    <property type="evidence" value="ECO:0007669"/>
    <property type="project" value="TreeGrafter"/>
</dbReference>
<feature type="binding site" evidence="15">
    <location>
        <position position="164"/>
    </location>
    <ligand>
        <name>ATP</name>
        <dbReference type="ChEBI" id="CHEBI:30616"/>
    </ligand>
</feature>
<feature type="binding site" evidence="15">
    <location>
        <position position="168"/>
    </location>
    <ligand>
        <name>L-threonine</name>
        <dbReference type="ChEBI" id="CHEBI:57926"/>
    </ligand>
</feature>
<dbReference type="NCBIfam" id="TIGR00057">
    <property type="entry name" value="L-threonylcarbamoyladenylate synthase"/>
    <property type="match status" value="1"/>
</dbReference>
<feature type="binding site" evidence="15">
    <location>
        <position position="79"/>
    </location>
    <ligand>
        <name>L-threonine</name>
        <dbReference type="ChEBI" id="CHEBI:57926"/>
    </ligand>
</feature>
<feature type="binding site" evidence="15">
    <location>
        <position position="242"/>
    </location>
    <ligand>
        <name>ATP</name>
        <dbReference type="ChEBI" id="CHEBI:30616"/>
    </ligand>
</feature>
<evidence type="ECO:0000256" key="10">
    <source>
        <dbReference type="ARBA" id="ARBA00022840"/>
    </source>
</evidence>
<dbReference type="OrthoDB" id="412787at2759"/>
<evidence type="ECO:0000256" key="7">
    <source>
        <dbReference type="ARBA" id="ARBA00022694"/>
    </source>
</evidence>
<evidence type="ECO:0000256" key="11">
    <source>
        <dbReference type="ARBA" id="ARBA00029774"/>
    </source>
</evidence>
<sequence length="386" mass="42568">MTPRVPFTRFNHIIRSSVRKMSSNTQKFETQVLPVDPTTISFDSNDTLTISDQKTKTNLEQAAKIISTSDQVVAFPTETVYGLGGSSFNDESVKNIYRAKNRPADNPLISHISSKSQIPRFFNIQIPEIYTRLIDAFWPGPLTILLPIDNDTKLSRYTTAGQSTFAVRLPSHPVARALIHLADVPIAAPSANASTRPSPTLASHVYHDLKGKIPLILDGDYSDVGVESTVVDGLSNPPMLLRPGGVSLEQIKLAGGDAWKDVRVAKKVADENEPVKTPGMKYKHYSPTAKVVLVEKEDSIEQFIKENELKDQKLALLTTEHFKGDSFPGIVESLGTTKEQVSRGLFKWLRALDEQNVDVIFVESVDETDEGLAIMNRLTKAASVTI</sequence>
<dbReference type="SUPFAM" id="SSF55821">
    <property type="entry name" value="YrdC/RibB"/>
    <property type="match status" value="1"/>
</dbReference>
<feature type="domain" description="YrdC-like" evidence="16">
    <location>
        <begin position="56"/>
        <end position="246"/>
    </location>
</feature>
<dbReference type="PIRSF" id="PIRSF004930">
    <property type="entry name" value="Tln_factor_SUA5"/>
    <property type="match status" value="1"/>
</dbReference>
<name>A0A061BE90_CYBFA</name>
<evidence type="ECO:0000313" key="17">
    <source>
        <dbReference type="EMBL" id="CDR46205.1"/>
    </source>
</evidence>
<comment type="catalytic activity">
    <reaction evidence="12 14">
        <text>L-threonine + hydrogencarbonate + ATP = L-threonylcarbamoyladenylate + diphosphate + H2O</text>
        <dbReference type="Rhea" id="RHEA:36407"/>
        <dbReference type="ChEBI" id="CHEBI:15377"/>
        <dbReference type="ChEBI" id="CHEBI:17544"/>
        <dbReference type="ChEBI" id="CHEBI:30616"/>
        <dbReference type="ChEBI" id="CHEBI:33019"/>
        <dbReference type="ChEBI" id="CHEBI:57926"/>
        <dbReference type="ChEBI" id="CHEBI:73682"/>
        <dbReference type="EC" id="2.7.7.87"/>
    </reaction>
</comment>
<dbReference type="GO" id="GO:0005524">
    <property type="term" value="F:ATP binding"/>
    <property type="evidence" value="ECO:0007669"/>
    <property type="project" value="UniProtKB-UniRule"/>
</dbReference>
<evidence type="ECO:0000256" key="3">
    <source>
        <dbReference type="ARBA" id="ARBA00012584"/>
    </source>
</evidence>
<dbReference type="Gene3D" id="3.40.50.11030">
    <property type="entry name" value="Threonylcarbamoyl-AMP synthase, C-terminal domain"/>
    <property type="match status" value="1"/>
</dbReference>
<keyword evidence="5 14" id="KW-0963">Cytoplasm</keyword>
<feature type="binding site" evidence="15">
    <location>
        <position position="102"/>
    </location>
    <ligand>
        <name>ATP</name>
        <dbReference type="ChEBI" id="CHEBI:30616"/>
    </ligand>
</feature>
<evidence type="ECO:0000256" key="8">
    <source>
        <dbReference type="ARBA" id="ARBA00022695"/>
    </source>
</evidence>
<comment type="function">
    <text evidence="13">Required for the formation of a threonylcarbamoyl group on adenosine at position 37 (t(6)A37) in tRNAs that read codons beginning with adenine. Likely catalyzes the conversion of L-threonine, HCO(3)(-)/CO(2) and ATP to give threonylcarbamoyl-AMP (TC-AMP) as the acyladenylate intermediate, with the release of diphosphate. Required for normal translation, by ensuring translation fidelity at the level of codon recognition, appropriate translation initiation selection and maintenance of reading frame. Also involved in telomere replication. Binds to single-stranded telomeric (ssTG) DNA and positively regulates telomere length.</text>
</comment>
<dbReference type="InterPro" id="IPR006070">
    <property type="entry name" value="Sua5-like_dom"/>
</dbReference>
<dbReference type="VEuPathDB" id="FungiDB:BON22_1968"/>
<feature type="binding site" evidence="15">
    <location>
        <position position="285"/>
    </location>
    <ligand>
        <name>ATP</name>
        <dbReference type="ChEBI" id="CHEBI:30616"/>
    </ligand>
</feature>
<feature type="binding site" evidence="15">
    <location>
        <position position="106"/>
    </location>
    <ligand>
        <name>ATP</name>
        <dbReference type="ChEBI" id="CHEBI:30616"/>
    </ligand>
</feature>
<feature type="binding site" evidence="15">
    <location>
        <position position="198"/>
    </location>
    <ligand>
        <name>ATP</name>
        <dbReference type="ChEBI" id="CHEBI:30616"/>
    </ligand>
</feature>
<accession>A0A061BE90</accession>
<dbReference type="AlphaFoldDB" id="A0A061BE90"/>
<evidence type="ECO:0000256" key="4">
    <source>
        <dbReference type="ARBA" id="ARBA00015492"/>
    </source>
</evidence>
<keyword evidence="8 14" id="KW-0548">Nucleotidyltransferase</keyword>
<keyword evidence="6 14" id="KW-0808">Transferase</keyword>
<dbReference type="Gene3D" id="3.90.870.10">
    <property type="entry name" value="DHBP synthase"/>
    <property type="match status" value="1"/>
</dbReference>
<feature type="binding site" evidence="15">
    <location>
        <position position="228"/>
    </location>
    <ligand>
        <name>L-threonine</name>
        <dbReference type="ChEBI" id="CHEBI:57926"/>
    </ligand>
</feature>
<dbReference type="InterPro" id="IPR010923">
    <property type="entry name" value="T(6)A37_SUA5"/>
</dbReference>
<dbReference type="EMBL" id="LK052907">
    <property type="protein sequence ID" value="CDR46205.1"/>
    <property type="molecule type" value="Genomic_DNA"/>
</dbReference>
<dbReference type="PANTHER" id="PTHR17490:SF16">
    <property type="entry name" value="THREONYLCARBAMOYL-AMP SYNTHASE"/>
    <property type="match status" value="1"/>
</dbReference>
<dbReference type="InterPro" id="IPR017945">
    <property type="entry name" value="DHBP_synth_RibB-like_a/b_dom"/>
</dbReference>
<dbReference type="PhylomeDB" id="A0A061BE90"/>
<dbReference type="Pfam" id="PF01300">
    <property type="entry name" value="Sua5_yciO_yrdC"/>
    <property type="match status" value="1"/>
</dbReference>
<dbReference type="InterPro" id="IPR038385">
    <property type="entry name" value="Sua5/YwlC_C"/>
</dbReference>
<evidence type="ECO:0000256" key="6">
    <source>
        <dbReference type="ARBA" id="ARBA00022679"/>
    </source>
</evidence>
<evidence type="ECO:0000256" key="5">
    <source>
        <dbReference type="ARBA" id="ARBA00022490"/>
    </source>
</evidence>
<dbReference type="GO" id="GO:0003725">
    <property type="term" value="F:double-stranded RNA binding"/>
    <property type="evidence" value="ECO:0007669"/>
    <property type="project" value="UniProtKB-UniRule"/>
</dbReference>
<evidence type="ECO:0000259" key="16">
    <source>
        <dbReference type="PROSITE" id="PS51163"/>
    </source>
</evidence>
<evidence type="ECO:0000256" key="1">
    <source>
        <dbReference type="ARBA" id="ARBA00004496"/>
    </source>
</evidence>
<feature type="binding site" evidence="15">
    <location>
        <position position="190"/>
    </location>
    <ligand>
        <name>ATP</name>
        <dbReference type="ChEBI" id="CHEBI:30616"/>
    </ligand>
</feature>
<evidence type="ECO:0000256" key="2">
    <source>
        <dbReference type="ARBA" id="ARBA00007663"/>
    </source>
</evidence>
<evidence type="ECO:0000256" key="12">
    <source>
        <dbReference type="ARBA" id="ARBA00048366"/>
    </source>
</evidence>
<dbReference type="GO" id="GO:0005737">
    <property type="term" value="C:cytoplasm"/>
    <property type="evidence" value="ECO:0007669"/>
    <property type="project" value="UniProtKB-SubCell"/>
</dbReference>
<dbReference type="GO" id="GO:0002949">
    <property type="term" value="P:tRNA threonylcarbamoyladenosine modification"/>
    <property type="evidence" value="ECO:0007669"/>
    <property type="project" value="UniProtKB-ARBA"/>
</dbReference>
<dbReference type="GO" id="GO:0006450">
    <property type="term" value="P:regulation of translational fidelity"/>
    <property type="evidence" value="ECO:0007669"/>
    <property type="project" value="TreeGrafter"/>
</dbReference>
<comment type="similarity">
    <text evidence="2 14">Belongs to the SUA5 family.</text>
</comment>
<keyword evidence="7 14" id="KW-0819">tRNA processing</keyword>
<dbReference type="EC" id="2.7.7.87" evidence="3 14"/>
<dbReference type="PANTHER" id="PTHR17490">
    <property type="entry name" value="SUA5"/>
    <property type="match status" value="1"/>
</dbReference>
<evidence type="ECO:0000256" key="9">
    <source>
        <dbReference type="ARBA" id="ARBA00022741"/>
    </source>
</evidence>